<evidence type="ECO:0000256" key="1">
    <source>
        <dbReference type="SAM" id="MobiDB-lite"/>
    </source>
</evidence>
<feature type="region of interest" description="Disordered" evidence="1">
    <location>
        <begin position="94"/>
        <end position="114"/>
    </location>
</feature>
<evidence type="ECO:0000313" key="4">
    <source>
        <dbReference type="Proteomes" id="UP000541444"/>
    </source>
</evidence>
<feature type="non-terminal residue" evidence="3">
    <location>
        <position position="1"/>
    </location>
</feature>
<proteinExistence type="predicted"/>
<dbReference type="InterPro" id="IPR023796">
    <property type="entry name" value="Serpin_dom"/>
</dbReference>
<dbReference type="InterPro" id="IPR042185">
    <property type="entry name" value="Serpin_sf_2"/>
</dbReference>
<dbReference type="EMBL" id="JACGCM010001275">
    <property type="protein sequence ID" value="KAF6157444.1"/>
    <property type="molecule type" value="Genomic_DNA"/>
</dbReference>
<dbReference type="Gene3D" id="2.30.39.10">
    <property type="entry name" value="Alpha-1-antitrypsin, domain 1"/>
    <property type="match status" value="2"/>
</dbReference>
<comment type="caution">
    <text evidence="3">The sequence shown here is derived from an EMBL/GenBank/DDBJ whole genome shotgun (WGS) entry which is preliminary data.</text>
</comment>
<evidence type="ECO:0000313" key="3">
    <source>
        <dbReference type="EMBL" id="KAF6157444.1"/>
    </source>
</evidence>
<reference evidence="3 4" key="1">
    <citation type="journal article" date="2020" name="IScience">
        <title>Genome Sequencing of the Endangered Kingdonia uniflora (Circaeasteraceae, Ranunculales) Reveals Potential Mechanisms of Evolutionary Specialization.</title>
        <authorList>
            <person name="Sun Y."/>
            <person name="Deng T."/>
            <person name="Zhang A."/>
            <person name="Moore M.J."/>
            <person name="Landis J.B."/>
            <person name="Lin N."/>
            <person name="Zhang H."/>
            <person name="Zhang X."/>
            <person name="Huang J."/>
            <person name="Zhang X."/>
            <person name="Sun H."/>
            <person name="Wang H."/>
        </authorList>
    </citation>
    <scope>NUCLEOTIDE SEQUENCE [LARGE SCALE GENOMIC DNA]</scope>
    <source>
        <strain evidence="3">TB1705</strain>
        <tissue evidence="3">Leaf</tissue>
    </source>
</reference>
<gene>
    <name evidence="3" type="ORF">GIB67_004382</name>
</gene>
<name>A0A7J7MRG5_9MAGN</name>
<feature type="domain" description="Serpin" evidence="2">
    <location>
        <begin position="15"/>
        <end position="182"/>
    </location>
</feature>
<accession>A0A7J7MRG5</accession>
<dbReference type="InterPro" id="IPR036186">
    <property type="entry name" value="Serpin_sf"/>
</dbReference>
<evidence type="ECO:0000259" key="2">
    <source>
        <dbReference type="Pfam" id="PF00079"/>
    </source>
</evidence>
<dbReference type="OrthoDB" id="1063785at2759"/>
<dbReference type="SUPFAM" id="SSF56574">
    <property type="entry name" value="Serpins"/>
    <property type="match status" value="1"/>
</dbReference>
<feature type="compositionally biased region" description="Basic and acidic residues" evidence="1">
    <location>
        <begin position="97"/>
        <end position="107"/>
    </location>
</feature>
<dbReference type="PANTHER" id="PTHR11461:SF315">
    <property type="entry name" value="SERPIN-Z3-LIKE"/>
    <property type="match status" value="1"/>
</dbReference>
<dbReference type="InterPro" id="IPR000215">
    <property type="entry name" value="Serpin_fam"/>
</dbReference>
<organism evidence="3 4">
    <name type="scientific">Kingdonia uniflora</name>
    <dbReference type="NCBI Taxonomy" id="39325"/>
    <lineage>
        <taxon>Eukaryota</taxon>
        <taxon>Viridiplantae</taxon>
        <taxon>Streptophyta</taxon>
        <taxon>Embryophyta</taxon>
        <taxon>Tracheophyta</taxon>
        <taxon>Spermatophyta</taxon>
        <taxon>Magnoliopsida</taxon>
        <taxon>Ranunculales</taxon>
        <taxon>Circaeasteraceae</taxon>
        <taxon>Kingdonia</taxon>
    </lineage>
</organism>
<dbReference type="Pfam" id="PF00079">
    <property type="entry name" value="Serpin"/>
    <property type="match status" value="1"/>
</dbReference>
<dbReference type="GO" id="GO:0005615">
    <property type="term" value="C:extracellular space"/>
    <property type="evidence" value="ECO:0007669"/>
    <property type="project" value="InterPro"/>
</dbReference>
<dbReference type="GO" id="GO:0004867">
    <property type="term" value="F:serine-type endopeptidase inhibitor activity"/>
    <property type="evidence" value="ECO:0007669"/>
    <property type="project" value="InterPro"/>
</dbReference>
<dbReference type="PANTHER" id="PTHR11461">
    <property type="entry name" value="SERINE PROTEASE INHIBITOR, SERPIN"/>
    <property type="match status" value="1"/>
</dbReference>
<sequence>MTTTVDDPFCHCFKDFKELRLPYKQCEDGSDLTMCILLPNNRDGLWDLVKKVGSDSKFWKTSEALKEGELDLPFCYDAKLDGIATEDLTSNLNRRSNLTDDEKKSEAEQMTGGDQGIEDELHMNEEDQTTWEDQAKVVEVALNEQGTKAAAVTASGGIGMCPAPTSKVDFVADHPFIFMIHMDIIEIDNFDKAFSDVSPPCAIHTKLYLQI</sequence>
<dbReference type="AlphaFoldDB" id="A0A7J7MRG5"/>
<dbReference type="Proteomes" id="UP000541444">
    <property type="component" value="Unassembled WGS sequence"/>
</dbReference>
<protein>
    <recommendedName>
        <fullName evidence="2">Serpin domain-containing protein</fullName>
    </recommendedName>
</protein>
<keyword evidence="4" id="KW-1185">Reference proteome</keyword>